<dbReference type="Proteomes" id="UP000030377">
    <property type="component" value="Unassembled WGS sequence"/>
</dbReference>
<reference evidence="1 2" key="1">
    <citation type="submission" date="2014-09" db="EMBL/GenBank/DDBJ databases">
        <title>Draft genome of Bradyrhizobium japonicum Is-34.</title>
        <authorList>
            <person name="Tsurumaru H."/>
            <person name="Yamakawa T."/>
            <person name="Hashimoto S."/>
            <person name="Okizaki K."/>
            <person name="Kanesaki Y."/>
            <person name="Yoshikawa H."/>
            <person name="Yajima S."/>
        </authorList>
    </citation>
    <scope>NUCLEOTIDE SEQUENCE [LARGE SCALE GENOMIC DNA]</scope>
    <source>
        <strain evidence="1 2">Is-34</strain>
    </source>
</reference>
<dbReference type="EMBL" id="JRPN01000021">
    <property type="protein sequence ID" value="KGT76057.1"/>
    <property type="molecule type" value="Genomic_DNA"/>
</dbReference>
<evidence type="ECO:0000313" key="2">
    <source>
        <dbReference type="Proteomes" id="UP000030377"/>
    </source>
</evidence>
<accession>A0A0A3XNT7</accession>
<sequence>MAKHPKRGRRSQQSLPLSFSADIIRWQDGDTTKADPLFILVMNNIALERPLGSNNFVADMSTGSKAQKKLFTKTAEYIKENLFGELPGQAEKLLADSPHRQKIKFWSMYISGLTPGASTSLVAEDNVPFSNYVLPRRDAVVAMLASMGVNPDVVFLVTKSPQYYLAHAWGTTDDDSRGGIATTYDGVTITQRFYHTIPGTVALNVVNDQMTAAHEFGHAFSSYTNGFVTDLYRDGDAKFNRKVGRPIPNTFAEYGGANYLSDMQRNSLGYDPDCSATYHPELADPAQPALMDNYHDGVMLSRHDKITKAYVLDRIAAKVLR</sequence>
<gene>
    <name evidence="1" type="ORF">MA20_29920</name>
</gene>
<protein>
    <submittedName>
        <fullName evidence="1">Uncharacterized protein</fullName>
    </submittedName>
</protein>
<organism evidence="1 2">
    <name type="scientific">Bradyrhizobium japonicum</name>
    <dbReference type="NCBI Taxonomy" id="375"/>
    <lineage>
        <taxon>Bacteria</taxon>
        <taxon>Pseudomonadati</taxon>
        <taxon>Pseudomonadota</taxon>
        <taxon>Alphaproteobacteria</taxon>
        <taxon>Hyphomicrobiales</taxon>
        <taxon>Nitrobacteraceae</taxon>
        <taxon>Bradyrhizobium</taxon>
    </lineage>
</organism>
<name>A0A0A3XNT7_BRAJP</name>
<dbReference type="RefSeq" id="WP_041958161.1">
    <property type="nucleotide sequence ID" value="NZ_JRPN01000021.1"/>
</dbReference>
<evidence type="ECO:0000313" key="1">
    <source>
        <dbReference type="EMBL" id="KGT76057.1"/>
    </source>
</evidence>
<comment type="caution">
    <text evidence="1">The sequence shown here is derived from an EMBL/GenBank/DDBJ whole genome shotgun (WGS) entry which is preliminary data.</text>
</comment>
<dbReference type="AlphaFoldDB" id="A0A0A3XNT7"/>
<proteinExistence type="predicted"/>